<comment type="caution">
    <text evidence="2">The sequence shown here is derived from an EMBL/GenBank/DDBJ whole genome shotgun (WGS) entry which is preliminary data.</text>
</comment>
<organism evidence="2 3">
    <name type="scientific">Blastomyces percursus</name>
    <dbReference type="NCBI Taxonomy" id="1658174"/>
    <lineage>
        <taxon>Eukaryota</taxon>
        <taxon>Fungi</taxon>
        <taxon>Dikarya</taxon>
        <taxon>Ascomycota</taxon>
        <taxon>Pezizomycotina</taxon>
        <taxon>Eurotiomycetes</taxon>
        <taxon>Eurotiomycetidae</taxon>
        <taxon>Onygenales</taxon>
        <taxon>Ajellomycetaceae</taxon>
        <taxon>Blastomyces</taxon>
    </lineage>
</organism>
<gene>
    <name evidence="2" type="ORF">ACJ73_09839</name>
</gene>
<evidence type="ECO:0000313" key="3">
    <source>
        <dbReference type="Proteomes" id="UP000242791"/>
    </source>
</evidence>
<proteinExistence type="predicted"/>
<name>A0A1J9P2C4_9EURO</name>
<sequence>MKFLSLTLATLAGMLISTYALPGPLPKLETSTLLAEFDVDEPIPSINATEHNLAARDFKVRTLSCAGNSAKWAADTEQPFREVGKNYDLAGKNMAEVASQFCAEVSGHTFTTEVDSIQKHYWFRNTFESFPLPFVPVRISVVNFHSTPGKIVFKDCAEKMAKVISGCTAKGKPSRKDYFRGGFVTGEDKIAYSIHCAEKYCR</sequence>
<dbReference type="AlphaFoldDB" id="A0A1J9P2C4"/>
<dbReference type="EMBL" id="LGTZ01003051">
    <property type="protein sequence ID" value="OJD10326.1"/>
    <property type="molecule type" value="Genomic_DNA"/>
</dbReference>
<dbReference type="OrthoDB" id="4175348at2759"/>
<keyword evidence="1" id="KW-0732">Signal</keyword>
<feature type="chain" id="PRO_5012068923" description="Ecp2 effector protein domain-containing protein" evidence="1">
    <location>
        <begin position="21"/>
        <end position="202"/>
    </location>
</feature>
<protein>
    <recommendedName>
        <fullName evidence="4">Ecp2 effector protein domain-containing protein</fullName>
    </recommendedName>
</protein>
<evidence type="ECO:0000313" key="2">
    <source>
        <dbReference type="EMBL" id="OJD10326.1"/>
    </source>
</evidence>
<reference evidence="2 3" key="1">
    <citation type="submission" date="2015-08" db="EMBL/GenBank/DDBJ databases">
        <title>Emmonsia species relationships and genome sequence.</title>
        <authorList>
            <person name="Cuomo C.A."/>
            <person name="Schwartz I.S."/>
            <person name="Kenyon C."/>
            <person name="De Hoog G.S."/>
            <person name="Govender N.P."/>
            <person name="Botha A."/>
            <person name="Moreno L."/>
            <person name="De Vries M."/>
            <person name="Munoz J.F."/>
            <person name="Stielow J.B."/>
        </authorList>
    </citation>
    <scope>NUCLEOTIDE SEQUENCE [LARGE SCALE GENOMIC DNA]</scope>
    <source>
        <strain evidence="2 3">EI222</strain>
    </source>
</reference>
<accession>A0A1J9P2C4</accession>
<dbReference type="VEuPathDB" id="FungiDB:ACJ73_09839"/>
<evidence type="ECO:0008006" key="4">
    <source>
        <dbReference type="Google" id="ProtNLM"/>
    </source>
</evidence>
<feature type="signal peptide" evidence="1">
    <location>
        <begin position="1"/>
        <end position="20"/>
    </location>
</feature>
<keyword evidence="3" id="KW-1185">Reference proteome</keyword>
<evidence type="ECO:0000256" key="1">
    <source>
        <dbReference type="SAM" id="SignalP"/>
    </source>
</evidence>
<dbReference type="Proteomes" id="UP000242791">
    <property type="component" value="Unassembled WGS sequence"/>
</dbReference>